<dbReference type="Proteomes" id="UP000270342">
    <property type="component" value="Unassembled WGS sequence"/>
</dbReference>
<feature type="transmembrane region" description="Helical" evidence="8">
    <location>
        <begin position="276"/>
        <end position="295"/>
    </location>
</feature>
<dbReference type="EMBL" id="RBZU01000007">
    <property type="protein sequence ID" value="RKP53290.1"/>
    <property type="molecule type" value="Genomic_DNA"/>
</dbReference>
<keyword evidence="7 8" id="KW-0472">Membrane</keyword>
<evidence type="ECO:0000313" key="9">
    <source>
        <dbReference type="EMBL" id="RKP53290.1"/>
    </source>
</evidence>
<keyword evidence="4" id="KW-0997">Cell inner membrane</keyword>
<dbReference type="PANTHER" id="PTHR32196:SF21">
    <property type="entry name" value="ABC TRANSPORTER PERMEASE PROTEIN YPHD-RELATED"/>
    <property type="match status" value="1"/>
</dbReference>
<evidence type="ECO:0000256" key="2">
    <source>
        <dbReference type="ARBA" id="ARBA00022448"/>
    </source>
</evidence>
<name>A0A494XRN0_9BURK</name>
<dbReference type="InterPro" id="IPR001851">
    <property type="entry name" value="ABC_transp_permease"/>
</dbReference>
<evidence type="ECO:0000256" key="5">
    <source>
        <dbReference type="ARBA" id="ARBA00022692"/>
    </source>
</evidence>
<comment type="subcellular location">
    <subcellularLocation>
        <location evidence="1">Cell membrane</location>
        <topology evidence="1">Multi-pass membrane protein</topology>
    </subcellularLocation>
</comment>
<dbReference type="GO" id="GO:0022857">
    <property type="term" value="F:transmembrane transporter activity"/>
    <property type="evidence" value="ECO:0007669"/>
    <property type="project" value="InterPro"/>
</dbReference>
<proteinExistence type="predicted"/>
<evidence type="ECO:0000256" key="1">
    <source>
        <dbReference type="ARBA" id="ARBA00004651"/>
    </source>
</evidence>
<keyword evidence="2" id="KW-0813">Transport</keyword>
<evidence type="ECO:0000313" key="10">
    <source>
        <dbReference type="Proteomes" id="UP000270342"/>
    </source>
</evidence>
<accession>A0A494XRN0</accession>
<dbReference type="PANTHER" id="PTHR32196">
    <property type="entry name" value="ABC TRANSPORTER PERMEASE PROTEIN YPHD-RELATED-RELATED"/>
    <property type="match status" value="1"/>
</dbReference>
<dbReference type="GO" id="GO:0005886">
    <property type="term" value="C:plasma membrane"/>
    <property type="evidence" value="ECO:0007669"/>
    <property type="project" value="UniProtKB-SubCell"/>
</dbReference>
<gene>
    <name evidence="9" type="ORF">D7S86_16300</name>
</gene>
<feature type="transmembrane region" description="Helical" evidence="8">
    <location>
        <begin position="80"/>
        <end position="97"/>
    </location>
</feature>
<reference evidence="9 10" key="1">
    <citation type="submission" date="2018-10" db="EMBL/GenBank/DDBJ databases">
        <title>Robbsia sp. DHC34, isolated from soil.</title>
        <authorList>
            <person name="Gao Z.-H."/>
            <person name="Qiu L.-H."/>
        </authorList>
    </citation>
    <scope>NUCLEOTIDE SEQUENCE [LARGE SCALE GENOMIC DNA]</scope>
    <source>
        <strain evidence="9 10">DHC34</strain>
    </source>
</reference>
<keyword evidence="10" id="KW-1185">Reference proteome</keyword>
<evidence type="ECO:0000256" key="8">
    <source>
        <dbReference type="SAM" id="Phobius"/>
    </source>
</evidence>
<feature type="transmembrane region" description="Helical" evidence="8">
    <location>
        <begin position="129"/>
        <end position="149"/>
    </location>
</feature>
<dbReference type="Pfam" id="PF02653">
    <property type="entry name" value="BPD_transp_2"/>
    <property type="match status" value="1"/>
</dbReference>
<keyword evidence="3" id="KW-1003">Cell membrane</keyword>
<keyword evidence="6 8" id="KW-1133">Transmembrane helix</keyword>
<comment type="caution">
    <text evidence="9">The sequence shown here is derived from an EMBL/GenBank/DDBJ whole genome shotgun (WGS) entry which is preliminary data.</text>
</comment>
<dbReference type="AlphaFoldDB" id="A0A494XRN0"/>
<dbReference type="OrthoDB" id="8456542at2"/>
<evidence type="ECO:0000256" key="6">
    <source>
        <dbReference type="ARBA" id="ARBA00022989"/>
    </source>
</evidence>
<dbReference type="RefSeq" id="WP_121087918.1">
    <property type="nucleotide sequence ID" value="NZ_RBZU01000007.1"/>
</dbReference>
<feature type="transmembrane region" description="Helical" evidence="8">
    <location>
        <begin position="21"/>
        <end position="42"/>
    </location>
</feature>
<evidence type="ECO:0000256" key="7">
    <source>
        <dbReference type="ARBA" id="ARBA00023136"/>
    </source>
</evidence>
<feature type="transmembrane region" description="Helical" evidence="8">
    <location>
        <begin position="219"/>
        <end position="239"/>
    </location>
</feature>
<protein>
    <submittedName>
        <fullName evidence="9">ABC transporter permease</fullName>
    </submittedName>
</protein>
<feature type="transmembrane region" description="Helical" evidence="8">
    <location>
        <begin position="103"/>
        <end position="122"/>
    </location>
</feature>
<evidence type="ECO:0000256" key="4">
    <source>
        <dbReference type="ARBA" id="ARBA00022519"/>
    </source>
</evidence>
<sequence length="325" mass="33811">MSTELHTARAPAAASKRRKAVELRLVIPFIGLPLLLCCIAFVQPRVLSYFGATLLLQFSTPLILAALAQMCILAAGDVDLGIGPFVSLINCICATWLASDPMLGVVALAVSVCGYAAMGALVQWRALPSIVVTLGASFVWLGLALWVLPSPGGAAPAWLAQVFQFQTPFVPMPIVIAVVSAFVANRLLMHTAYGSILRGVGGNPRALRQAGWSVFRARVALYACAGVCGVLAGMSLTGLNTTGDPWSGNQYTLLSIASAIVGGSSFSGGIVSPAGAVAGAITMLLSGSILSFLNVSTDWQLSLQGGLLILVLTLRSLYGEKNHEL</sequence>
<dbReference type="CDD" id="cd06579">
    <property type="entry name" value="TM_PBP1_transp_AraH_like"/>
    <property type="match status" value="1"/>
</dbReference>
<keyword evidence="5 8" id="KW-0812">Transmembrane</keyword>
<evidence type="ECO:0000256" key="3">
    <source>
        <dbReference type="ARBA" id="ARBA00022475"/>
    </source>
</evidence>
<feature type="transmembrane region" description="Helical" evidence="8">
    <location>
        <begin position="48"/>
        <end position="68"/>
    </location>
</feature>
<feature type="transmembrane region" description="Helical" evidence="8">
    <location>
        <begin position="169"/>
        <end position="188"/>
    </location>
</feature>
<organism evidence="9 10">
    <name type="scientific">Pararobbsia silviterrae</name>
    <dbReference type="NCBI Taxonomy" id="1792498"/>
    <lineage>
        <taxon>Bacteria</taxon>
        <taxon>Pseudomonadati</taxon>
        <taxon>Pseudomonadota</taxon>
        <taxon>Betaproteobacteria</taxon>
        <taxon>Burkholderiales</taxon>
        <taxon>Burkholderiaceae</taxon>
        <taxon>Pararobbsia</taxon>
    </lineage>
</organism>